<dbReference type="EMBL" id="JARKIE010000347">
    <property type="protein sequence ID" value="KAJ7652541.1"/>
    <property type="molecule type" value="Genomic_DNA"/>
</dbReference>
<keyword evidence="2" id="KW-1185">Reference proteome</keyword>
<evidence type="ECO:0000313" key="2">
    <source>
        <dbReference type="Proteomes" id="UP001221757"/>
    </source>
</evidence>
<protein>
    <submittedName>
        <fullName evidence="1">Uncharacterized protein</fullName>
    </submittedName>
</protein>
<name>A0AAD7CLV8_MYCRO</name>
<dbReference type="AlphaFoldDB" id="A0AAD7CLV8"/>
<evidence type="ECO:0000313" key="1">
    <source>
        <dbReference type="EMBL" id="KAJ7652541.1"/>
    </source>
</evidence>
<reference evidence="1" key="1">
    <citation type="submission" date="2023-03" db="EMBL/GenBank/DDBJ databases">
        <title>Massive genome expansion in bonnet fungi (Mycena s.s.) driven by repeated elements and novel gene families across ecological guilds.</title>
        <authorList>
            <consortium name="Lawrence Berkeley National Laboratory"/>
            <person name="Harder C.B."/>
            <person name="Miyauchi S."/>
            <person name="Viragh M."/>
            <person name="Kuo A."/>
            <person name="Thoen E."/>
            <person name="Andreopoulos B."/>
            <person name="Lu D."/>
            <person name="Skrede I."/>
            <person name="Drula E."/>
            <person name="Henrissat B."/>
            <person name="Morin E."/>
            <person name="Kohler A."/>
            <person name="Barry K."/>
            <person name="LaButti K."/>
            <person name="Morin E."/>
            <person name="Salamov A."/>
            <person name="Lipzen A."/>
            <person name="Mereny Z."/>
            <person name="Hegedus B."/>
            <person name="Baldrian P."/>
            <person name="Stursova M."/>
            <person name="Weitz H."/>
            <person name="Taylor A."/>
            <person name="Grigoriev I.V."/>
            <person name="Nagy L.G."/>
            <person name="Martin F."/>
            <person name="Kauserud H."/>
        </authorList>
    </citation>
    <scope>NUCLEOTIDE SEQUENCE</scope>
    <source>
        <strain evidence="1">CBHHK067</strain>
    </source>
</reference>
<gene>
    <name evidence="1" type="ORF">B0H17DRAFT_1269197</name>
</gene>
<proteinExistence type="predicted"/>
<comment type="caution">
    <text evidence="1">The sequence shown here is derived from an EMBL/GenBank/DDBJ whole genome shotgun (WGS) entry which is preliminary data.</text>
</comment>
<sequence length="244" mass="26935">MTPGAVLPLIVCQVSYRYFAVVSQSERSTSQRISQPIPGNQRGHPISCFRSKYTENIRAMIARNPLCRSEAMAYLVDVNVLWMIAMCCLPQCRLCVVIVRRGLPACPWVSGYSLVSWPLTVLQDSGYSWYDTSSVKQSEKNTEYAPIESTNYIPSPWSPTSAAALLVWQALGEIAVFILVVFKAAVPLQRLRKVLVVGIDSVKEGNVVAAGCASQEEVDVQGQAQVFSVRALWESGLVRNSDDE</sequence>
<organism evidence="1 2">
    <name type="scientific">Mycena rosella</name>
    <name type="common">Pink bonnet</name>
    <name type="synonym">Agaricus rosellus</name>
    <dbReference type="NCBI Taxonomy" id="1033263"/>
    <lineage>
        <taxon>Eukaryota</taxon>
        <taxon>Fungi</taxon>
        <taxon>Dikarya</taxon>
        <taxon>Basidiomycota</taxon>
        <taxon>Agaricomycotina</taxon>
        <taxon>Agaricomycetes</taxon>
        <taxon>Agaricomycetidae</taxon>
        <taxon>Agaricales</taxon>
        <taxon>Marasmiineae</taxon>
        <taxon>Mycenaceae</taxon>
        <taxon>Mycena</taxon>
    </lineage>
</organism>
<dbReference type="Proteomes" id="UP001221757">
    <property type="component" value="Unassembled WGS sequence"/>
</dbReference>
<accession>A0AAD7CLV8</accession>